<dbReference type="PANTHER" id="PTHR46698:SF3">
    <property type="entry name" value="TENECTIN ISOFORM 1-RELATED"/>
    <property type="match status" value="1"/>
</dbReference>
<feature type="compositionally biased region" description="Polar residues" evidence="4">
    <location>
        <begin position="1228"/>
        <end position="1242"/>
    </location>
</feature>
<feature type="compositionally biased region" description="Polar residues" evidence="4">
    <location>
        <begin position="986"/>
        <end position="996"/>
    </location>
</feature>
<feature type="signal peptide" evidence="5">
    <location>
        <begin position="1"/>
        <end position="26"/>
    </location>
</feature>
<feature type="compositionally biased region" description="Basic and acidic residues" evidence="4">
    <location>
        <begin position="1018"/>
        <end position="1027"/>
    </location>
</feature>
<feature type="compositionally biased region" description="Basic and acidic residues" evidence="4">
    <location>
        <begin position="1104"/>
        <end position="1115"/>
    </location>
</feature>
<gene>
    <name evidence="7" type="ORF">g.37336</name>
</gene>
<keyword evidence="2" id="KW-0964">Secreted</keyword>
<comment type="subcellular location">
    <subcellularLocation>
        <location evidence="1">Secreted</location>
    </subcellularLocation>
</comment>
<protein>
    <recommendedName>
        <fullName evidence="6">VWFC domain-containing protein</fullName>
    </recommendedName>
</protein>
<feature type="compositionally biased region" description="Basic and acidic residues" evidence="4">
    <location>
        <begin position="849"/>
        <end position="875"/>
    </location>
</feature>
<feature type="compositionally biased region" description="Basic and acidic residues" evidence="4">
    <location>
        <begin position="925"/>
        <end position="939"/>
    </location>
</feature>
<dbReference type="SUPFAM" id="SSF57603">
    <property type="entry name" value="FnI-like domain"/>
    <property type="match status" value="4"/>
</dbReference>
<feature type="chain" id="PRO_5008582224" description="VWFC domain-containing protein" evidence="5">
    <location>
        <begin position="27"/>
        <end position="1589"/>
    </location>
</feature>
<feature type="compositionally biased region" description="Polar residues" evidence="4">
    <location>
        <begin position="668"/>
        <end position="683"/>
    </location>
</feature>
<feature type="compositionally biased region" description="Polar residues" evidence="4">
    <location>
        <begin position="912"/>
        <end position="922"/>
    </location>
</feature>
<accession>A0A1B6EM93</accession>
<dbReference type="InterPro" id="IPR001007">
    <property type="entry name" value="VWF_dom"/>
</dbReference>
<feature type="compositionally biased region" description="Low complexity" evidence="4">
    <location>
        <begin position="785"/>
        <end position="795"/>
    </location>
</feature>
<reference evidence="7" key="1">
    <citation type="submission" date="2015-11" db="EMBL/GenBank/DDBJ databases">
        <title>De novo transcriptome assembly of four potential Pierce s Disease insect vectors from Arizona vineyards.</title>
        <authorList>
            <person name="Tassone E.E."/>
        </authorList>
    </citation>
    <scope>NUCLEOTIDE SEQUENCE</scope>
</reference>
<feature type="compositionally biased region" description="Basic and acidic residues" evidence="4">
    <location>
        <begin position="1216"/>
        <end position="1227"/>
    </location>
</feature>
<evidence type="ECO:0000256" key="3">
    <source>
        <dbReference type="ARBA" id="ARBA00022729"/>
    </source>
</evidence>
<feature type="compositionally biased region" description="Basic and acidic residues" evidence="4">
    <location>
        <begin position="1000"/>
        <end position="1010"/>
    </location>
</feature>
<evidence type="ECO:0000256" key="1">
    <source>
        <dbReference type="ARBA" id="ARBA00004613"/>
    </source>
</evidence>
<feature type="compositionally biased region" description="Polar residues" evidence="4">
    <location>
        <begin position="1359"/>
        <end position="1371"/>
    </location>
</feature>
<keyword evidence="3 5" id="KW-0732">Signal</keyword>
<feature type="compositionally biased region" description="Basic and acidic residues" evidence="4">
    <location>
        <begin position="948"/>
        <end position="960"/>
    </location>
</feature>
<feature type="compositionally biased region" description="Low complexity" evidence="4">
    <location>
        <begin position="1117"/>
        <end position="1135"/>
    </location>
</feature>
<dbReference type="GO" id="GO:0005576">
    <property type="term" value="C:extracellular region"/>
    <property type="evidence" value="ECO:0007669"/>
    <property type="project" value="UniProtKB-SubCell"/>
</dbReference>
<feature type="region of interest" description="Disordered" evidence="4">
    <location>
        <begin position="525"/>
        <end position="1465"/>
    </location>
</feature>
<feature type="region of interest" description="Disordered" evidence="4">
    <location>
        <begin position="320"/>
        <end position="488"/>
    </location>
</feature>
<feature type="non-terminal residue" evidence="7">
    <location>
        <position position="1589"/>
    </location>
</feature>
<evidence type="ECO:0000256" key="4">
    <source>
        <dbReference type="SAM" id="MobiDB-lite"/>
    </source>
</evidence>
<feature type="compositionally biased region" description="Basic and acidic residues" evidence="4">
    <location>
        <begin position="1434"/>
        <end position="1460"/>
    </location>
</feature>
<sequence>MAAFSQWSVTACLLLWSALFYSYATAAPAPVTEGDLAQSQALDYHNDTGASRCYYNFQHYEEGDRIVTNEPCLNCTCHKRMLMCYLRVCPFTKAVGQDCSVEKKPDQCCPVITCPEVPVDILTSSSTTLATPSSAVGHLSNYGCTLEDNTFYPDGVQMPSDPKKPCELCYCIRNHTACVRQECTLNVEGCRPVYQEGVCCPVRYDCDYSEISTTEQPSTGGLVLGTTPNPLQCRFGDTVYNDGELMVTDKPCESCYCMRGDIVCAVRSCGEPMEGKDCQPLPPPEGECCPTTYQCANETIPIEALVTESSIIMHMDDLQTQGPLKDSENDQIAPESTNTELKGSNEDKKEETPIVDQHTAVTAEEIPAIDEIEEKPVVDQSEEGSVSNSEVTPSDHPEDDAKDQENNIEGALEVKPSVDQSEEGSVLQAEVSPSETPEESVKEPETADEDKTEEHQVVDQSEEGSALQAEVSPSEMPEEGMKEPEKNIEDKIEDETAVLAGESILSDPINADELEEEDILSGHIPTIDEDHSSSDIATDTPVDSLGNLATSAPVLIQEEESNHYISNSHPEEPLTEGPLNNSGPSGIESDIDESGVAPTQTDISVLNESDQKENILPKQPENSSEEGIPIIDNNESTPKPSEEEVSHELEDSQEHSAIDNVQDEHESQSLPSDSDIVTETVQIHSEEAQETSNKPTEQSITENTELFSEGNEQKVTEEAASEANAEDTKADQSQIHNDDINSDSNLTEQPLEVKPVGETESQGLVEDVSHESTTAEDTNKEVPESEPVSSDSTEPAQGENKEPESENEDVKTNESVEETKEPDASIANESPVVLEESISSVPESPESLDQVKESEISNEKDEGSNEQHVASHPEENNTESASENVESSHDEVESENNNSSLPDETVDESESTDVPSNANTNVEGEIVHKEPIPPRKDDAVPEEQDQPPQHHEGSMTKAEDSIPTDPPLEVVPVETEVPIKTEDTENSSGLELSTEPNIKPSDEITEHDSSEQSTSDVQQEHELHESTDVQTESNVASELPAESSEVASENTSEVTSEEIDNNNTESPQTVITDQQPPSNSDSTSDEIENESTSNDSILEESQDNEEKATENKENETSNENESVPSVVVTETDVPTNSVSDGIEVKPEGPDSSVTSEGASIIEGDESQASQTDKPDQESEETTSQGIHNDHPSSVISSDSGSPSSDSTQNISDAEELNEKIKEEHTEGNEVSSVSDKVTNDGTPANIEEETSTDQHNVAELPETEVNEIPEKTGEDGPQDTEKSTESSEQEITLSETTEMSEPAKDAVKDHADTTDNELQVVESTQAPSVNHEPDNNHSETEQSEDMLVNSEDSVKESQTEIPISEDSSANAIHQDDHENKPEEQNNENKPEESSETQTPTVHSEPEKAAEETSDTNEFHEVVHDPIESDPTDFEDQHFEDPYHPDHESPSENEIVEDHLPGHGGSIQPEVPVSLPGPVGIVPGEGDCLVDGQTYTNNSKIPSKSPCHKECICLSSILHCQGIDCPPPPPQLANCMPVHQNDLCCPVYTCDGDILEGPQAHNHMGVSEGEPDAENHSPEGGDEKVTEIPA</sequence>
<feature type="compositionally biased region" description="Basic and acidic residues" evidence="4">
    <location>
        <begin position="640"/>
        <end position="667"/>
    </location>
</feature>
<feature type="compositionally biased region" description="Polar residues" evidence="4">
    <location>
        <begin position="1061"/>
        <end position="1082"/>
    </location>
</feature>
<feature type="compositionally biased region" description="Low complexity" evidence="4">
    <location>
        <begin position="1191"/>
        <end position="1206"/>
    </location>
</feature>
<feature type="compositionally biased region" description="Polar residues" evidence="4">
    <location>
        <begin position="597"/>
        <end position="608"/>
    </location>
</feature>
<organism evidence="7">
    <name type="scientific">Cuerna arida</name>
    <dbReference type="NCBI Taxonomy" id="1464854"/>
    <lineage>
        <taxon>Eukaryota</taxon>
        <taxon>Metazoa</taxon>
        <taxon>Ecdysozoa</taxon>
        <taxon>Arthropoda</taxon>
        <taxon>Hexapoda</taxon>
        <taxon>Insecta</taxon>
        <taxon>Pterygota</taxon>
        <taxon>Neoptera</taxon>
        <taxon>Paraneoptera</taxon>
        <taxon>Hemiptera</taxon>
        <taxon>Auchenorrhyncha</taxon>
        <taxon>Membracoidea</taxon>
        <taxon>Cicadellidae</taxon>
        <taxon>Cicadellinae</taxon>
        <taxon>Proconiini</taxon>
        <taxon>Cuerna</taxon>
    </lineage>
</organism>
<feature type="compositionally biased region" description="Basic and acidic residues" evidence="4">
    <location>
        <begin position="1331"/>
        <end position="1340"/>
    </location>
</feature>
<evidence type="ECO:0000256" key="5">
    <source>
        <dbReference type="SAM" id="SignalP"/>
    </source>
</evidence>
<evidence type="ECO:0000313" key="7">
    <source>
        <dbReference type="EMBL" id="JAS39035.1"/>
    </source>
</evidence>
<feature type="compositionally biased region" description="Basic and acidic residues" evidence="4">
    <location>
        <begin position="479"/>
        <end position="488"/>
    </location>
</feature>
<feature type="compositionally biased region" description="Polar residues" evidence="4">
    <location>
        <begin position="690"/>
        <end position="706"/>
    </location>
</feature>
<name>A0A1B6EM93_9HEMI</name>
<feature type="compositionally biased region" description="Polar residues" evidence="4">
    <location>
        <begin position="1045"/>
        <end position="1054"/>
    </location>
</feature>
<dbReference type="SMART" id="SM00214">
    <property type="entry name" value="VWC"/>
    <property type="match status" value="3"/>
</dbReference>
<feature type="region of interest" description="Disordered" evidence="4">
    <location>
        <begin position="1558"/>
        <end position="1589"/>
    </location>
</feature>
<dbReference type="InterPro" id="IPR052424">
    <property type="entry name" value="Kielin_Chordin-BMP_Reg"/>
</dbReference>
<dbReference type="EMBL" id="GECZ01030734">
    <property type="protein sequence ID" value="JAS39035.1"/>
    <property type="molecule type" value="Transcribed_RNA"/>
</dbReference>
<feature type="compositionally biased region" description="Low complexity" evidence="4">
    <location>
        <begin position="967"/>
        <end position="976"/>
    </location>
</feature>
<feature type="domain" description="VWFC" evidence="6">
    <location>
        <begin position="231"/>
        <end position="296"/>
    </location>
</feature>
<dbReference type="PANTHER" id="PTHR46698">
    <property type="entry name" value="CROSSVEINLESS 2"/>
    <property type="match status" value="1"/>
</dbReference>
<feature type="compositionally biased region" description="Basic and acidic residues" evidence="4">
    <location>
        <begin position="1373"/>
        <end position="1392"/>
    </location>
</feature>
<feature type="compositionally biased region" description="Basic and acidic residues" evidence="4">
    <location>
        <begin position="1268"/>
        <end position="1285"/>
    </location>
</feature>
<evidence type="ECO:0000259" key="6">
    <source>
        <dbReference type="PROSITE" id="PS50184"/>
    </source>
</evidence>
<dbReference type="Gene3D" id="2.10.70.10">
    <property type="entry name" value="Complement Module, domain 1"/>
    <property type="match status" value="1"/>
</dbReference>
<feature type="compositionally biased region" description="Basic and acidic residues" evidence="4">
    <location>
        <begin position="1301"/>
        <end position="1313"/>
    </location>
</feature>
<evidence type="ECO:0000256" key="2">
    <source>
        <dbReference type="ARBA" id="ARBA00022525"/>
    </source>
</evidence>
<proteinExistence type="predicted"/>
<feature type="compositionally biased region" description="Polar residues" evidence="4">
    <location>
        <begin position="1289"/>
        <end position="1299"/>
    </location>
</feature>
<feature type="compositionally biased region" description="Low complexity" evidence="4">
    <location>
        <begin position="829"/>
        <end position="848"/>
    </location>
</feature>
<feature type="compositionally biased region" description="Basic and acidic residues" evidence="4">
    <location>
        <begin position="799"/>
        <end position="823"/>
    </location>
</feature>
<feature type="compositionally biased region" description="Polar residues" evidence="4">
    <location>
        <begin position="383"/>
        <end position="392"/>
    </location>
</feature>
<dbReference type="PROSITE" id="PS50184">
    <property type="entry name" value="VWFC_2"/>
    <property type="match status" value="1"/>
</dbReference>
<feature type="compositionally biased region" description="Basic and acidic residues" evidence="4">
    <location>
        <begin position="343"/>
        <end position="352"/>
    </location>
</feature>
<feature type="compositionally biased region" description="Basic and acidic residues" evidence="4">
    <location>
        <begin position="1403"/>
        <end position="1426"/>
    </location>
</feature>
<feature type="compositionally biased region" description="Basic and acidic residues" evidence="4">
    <location>
        <begin position="1572"/>
        <end position="1589"/>
    </location>
</feature>